<reference evidence="1 2" key="1">
    <citation type="submission" date="2019-08" db="EMBL/GenBank/DDBJ databases">
        <title>Genome sequence of Gillisia hiemivivida IC154 (type strain).</title>
        <authorList>
            <person name="Bowman J.P."/>
        </authorList>
    </citation>
    <scope>NUCLEOTIDE SEQUENCE [LARGE SCALE GENOMIC DNA]</scope>
    <source>
        <strain evidence="1 2">IC154</strain>
    </source>
</reference>
<dbReference type="SUPFAM" id="SSF52091">
    <property type="entry name" value="SpoIIaa-like"/>
    <property type="match status" value="1"/>
</dbReference>
<dbReference type="InterPro" id="IPR036513">
    <property type="entry name" value="STAS_dom_sf"/>
</dbReference>
<dbReference type="InterPro" id="IPR038396">
    <property type="entry name" value="SpoIIAA-like_sf"/>
</dbReference>
<accession>A0A5C6ZXD5</accession>
<gene>
    <name evidence="1" type="ORF">ES724_04580</name>
</gene>
<dbReference type="EMBL" id="VORY01000003">
    <property type="protein sequence ID" value="TXD94757.1"/>
    <property type="molecule type" value="Genomic_DNA"/>
</dbReference>
<organism evidence="1 2">
    <name type="scientific">Gillisia hiemivivida</name>
    <dbReference type="NCBI Taxonomy" id="291190"/>
    <lineage>
        <taxon>Bacteria</taxon>
        <taxon>Pseudomonadati</taxon>
        <taxon>Bacteroidota</taxon>
        <taxon>Flavobacteriia</taxon>
        <taxon>Flavobacteriales</taxon>
        <taxon>Flavobacteriaceae</taxon>
        <taxon>Gillisia</taxon>
    </lineage>
</organism>
<evidence type="ECO:0000313" key="2">
    <source>
        <dbReference type="Proteomes" id="UP000321367"/>
    </source>
</evidence>
<dbReference type="AlphaFoldDB" id="A0A5C6ZXD5"/>
<dbReference type="InterPro" id="IPR021866">
    <property type="entry name" value="SpoIIAA-like"/>
</dbReference>
<dbReference type="Pfam" id="PF11964">
    <property type="entry name" value="SpoIIAA-like"/>
    <property type="match status" value="1"/>
</dbReference>
<keyword evidence="2" id="KW-1185">Reference proteome</keyword>
<name>A0A5C6ZXD5_9FLAO</name>
<comment type="caution">
    <text evidence="1">The sequence shown here is derived from an EMBL/GenBank/DDBJ whole genome shotgun (WGS) entry which is preliminary data.</text>
</comment>
<dbReference type="Gene3D" id="3.40.50.10600">
    <property type="entry name" value="SpoIIaa-like domains"/>
    <property type="match status" value="1"/>
</dbReference>
<evidence type="ECO:0000313" key="1">
    <source>
        <dbReference type="EMBL" id="TXD94757.1"/>
    </source>
</evidence>
<dbReference type="Proteomes" id="UP000321367">
    <property type="component" value="Unassembled WGS sequence"/>
</dbReference>
<sequence length="117" mass="13550">MISTFELGNNVVGLIINRDIEKGNLEEVHKIILKRISESGKINIFCEIAQDKNVAFKCLMEELSFRHDNSNNIDKLAIVTDLSWLRGVMNINDFMVHTEIRSFEIKDRLEAIQWISD</sequence>
<protein>
    <submittedName>
        <fullName evidence="1">STAS/SEC14 domain-containing protein</fullName>
    </submittedName>
</protein>
<proteinExistence type="predicted"/>
<dbReference type="OrthoDB" id="1442608at2"/>
<dbReference type="RefSeq" id="WP_146930189.1">
    <property type="nucleotide sequence ID" value="NZ_CBCSHZ010000003.1"/>
</dbReference>